<name>A0A8H7VCR7_9FUNG</name>
<evidence type="ECO:0000313" key="1">
    <source>
        <dbReference type="EMBL" id="KAG2211748.1"/>
    </source>
</evidence>
<evidence type="ECO:0008006" key="3">
    <source>
        <dbReference type="Google" id="ProtNLM"/>
    </source>
</evidence>
<dbReference type="Proteomes" id="UP000650833">
    <property type="component" value="Unassembled WGS sequence"/>
</dbReference>
<sequence>MTKPISSETQNALKVLLQKKTPYSQIIKILPNISKSIIGNHNKKFSGGAQHTNVGRVSKIFAKTQRYIATSIRNGKMDGPKGAVRFLSSQFIPMTASDVKKMLRKKGFKARRKVKTNMVSRDNKKVRLAWAKAHRHYMVTDWRKWVFSDETRMNVWGSDSVSFYWSDKPGTMQPHQTTTKAQNNGGEVMF</sequence>
<dbReference type="InterPro" id="IPR036397">
    <property type="entry name" value="RNaseH_sf"/>
</dbReference>
<proteinExistence type="predicted"/>
<dbReference type="GO" id="GO:0003676">
    <property type="term" value="F:nucleic acid binding"/>
    <property type="evidence" value="ECO:0007669"/>
    <property type="project" value="InterPro"/>
</dbReference>
<protein>
    <recommendedName>
        <fullName evidence="3">Transposase Tc1-like domain-containing protein</fullName>
    </recommendedName>
</protein>
<dbReference type="AlphaFoldDB" id="A0A8H7VCR7"/>
<dbReference type="OrthoDB" id="2209150at2759"/>
<comment type="caution">
    <text evidence="1">The sequence shown here is derived from an EMBL/GenBank/DDBJ whole genome shotgun (WGS) entry which is preliminary data.</text>
</comment>
<dbReference type="Gene3D" id="3.30.420.10">
    <property type="entry name" value="Ribonuclease H-like superfamily/Ribonuclease H"/>
    <property type="match status" value="1"/>
</dbReference>
<organism evidence="1 2">
    <name type="scientific">Mucor plumbeus</name>
    <dbReference type="NCBI Taxonomy" id="97098"/>
    <lineage>
        <taxon>Eukaryota</taxon>
        <taxon>Fungi</taxon>
        <taxon>Fungi incertae sedis</taxon>
        <taxon>Mucoromycota</taxon>
        <taxon>Mucoromycotina</taxon>
        <taxon>Mucoromycetes</taxon>
        <taxon>Mucorales</taxon>
        <taxon>Mucorineae</taxon>
        <taxon>Mucoraceae</taxon>
        <taxon>Mucor</taxon>
    </lineage>
</organism>
<accession>A0A8H7VCR7</accession>
<gene>
    <name evidence="1" type="ORF">INT46_010609</name>
</gene>
<keyword evidence="2" id="KW-1185">Reference proteome</keyword>
<evidence type="ECO:0000313" key="2">
    <source>
        <dbReference type="Proteomes" id="UP000650833"/>
    </source>
</evidence>
<reference evidence="1" key="1">
    <citation type="submission" date="2020-12" db="EMBL/GenBank/DDBJ databases">
        <title>Metabolic potential, ecology and presence of endohyphal bacteria is reflected in genomic diversity of Mucoromycotina.</title>
        <authorList>
            <person name="Muszewska A."/>
            <person name="Okrasinska A."/>
            <person name="Steczkiewicz K."/>
            <person name="Drgas O."/>
            <person name="Orlowska M."/>
            <person name="Perlinska-Lenart U."/>
            <person name="Aleksandrzak-Piekarczyk T."/>
            <person name="Szatraj K."/>
            <person name="Zielenkiewicz U."/>
            <person name="Pilsyk S."/>
            <person name="Malc E."/>
            <person name="Mieczkowski P."/>
            <person name="Kruszewska J.S."/>
            <person name="Biernat P."/>
            <person name="Pawlowska J."/>
        </authorList>
    </citation>
    <scope>NUCLEOTIDE SEQUENCE</scope>
    <source>
        <strain evidence="1">CBS 226.32</strain>
    </source>
</reference>
<dbReference type="EMBL" id="JAEPRC010000062">
    <property type="protein sequence ID" value="KAG2211748.1"/>
    <property type="molecule type" value="Genomic_DNA"/>
</dbReference>